<evidence type="ECO:0000313" key="3">
    <source>
        <dbReference type="EMBL" id="QTH64445.1"/>
    </source>
</evidence>
<accession>A0A975DC59</accession>
<dbReference type="InterPro" id="IPR011990">
    <property type="entry name" value="TPR-like_helical_dom_sf"/>
</dbReference>
<gene>
    <name evidence="3" type="ORF">J1N51_02890</name>
</gene>
<evidence type="ECO:0000259" key="2">
    <source>
        <dbReference type="Pfam" id="PF13369"/>
    </source>
</evidence>
<name>A0A975DC59_9GAMM</name>
<evidence type="ECO:0000313" key="4">
    <source>
        <dbReference type="Proteomes" id="UP000682739"/>
    </source>
</evidence>
<organism evidence="3 4">
    <name type="scientific">Psychrosphaera ytuae</name>
    <dbReference type="NCBI Taxonomy" id="2820710"/>
    <lineage>
        <taxon>Bacteria</taxon>
        <taxon>Pseudomonadati</taxon>
        <taxon>Pseudomonadota</taxon>
        <taxon>Gammaproteobacteria</taxon>
        <taxon>Alteromonadales</taxon>
        <taxon>Pseudoalteromonadaceae</taxon>
        <taxon>Psychrosphaera</taxon>
    </lineage>
</organism>
<dbReference type="RefSeq" id="WP_208832499.1">
    <property type="nucleotide sequence ID" value="NZ_CP072110.1"/>
</dbReference>
<sequence>MSANWFLSLDKNSDILFEILELEKNWQSAISPEKVELSLDFYVEQLLQVLDGEELGQQSLYRVLDAIYDELAFSGPGMQQLPESALSSLSYCISARTGNHMTLAVVVSYLLKQLGFNAFIAELESDVTLVVMLNNAEMIVVDSITGATEYLITSDDLNESFVNGLASFAKPVPNDELIKEIISEQKLCLLAEGHLEEALACVETMMEMLPEDPYERRDRGIVLQQLDCEQWAKEDLKYFIKACPNDPMASFFKMQLEEQVLPVHTIH</sequence>
<dbReference type="SUPFAM" id="SSF48452">
    <property type="entry name" value="TPR-like"/>
    <property type="match status" value="1"/>
</dbReference>
<dbReference type="Pfam" id="PF13371">
    <property type="entry name" value="TPR_9"/>
    <property type="match status" value="1"/>
</dbReference>
<dbReference type="InterPro" id="IPR032698">
    <property type="entry name" value="SirB1_N"/>
</dbReference>
<feature type="domain" description="Protein SirB1 N-terminal" evidence="2">
    <location>
        <begin position="34"/>
        <end position="148"/>
    </location>
</feature>
<dbReference type="Gene3D" id="1.25.40.10">
    <property type="entry name" value="Tetratricopeptide repeat domain"/>
    <property type="match status" value="1"/>
</dbReference>
<proteinExistence type="inferred from homology"/>
<dbReference type="EMBL" id="CP072110">
    <property type="protein sequence ID" value="QTH64445.1"/>
    <property type="molecule type" value="Genomic_DNA"/>
</dbReference>
<reference evidence="3" key="1">
    <citation type="submission" date="2021-03" db="EMBL/GenBank/DDBJ databases">
        <title>Description of Psychrosphaera ytuae sp. nov. isolated from deep sea sediment of South China Sea.</title>
        <authorList>
            <person name="Zhang J."/>
            <person name="Xu X.-D."/>
        </authorList>
    </citation>
    <scope>NUCLEOTIDE SEQUENCE</scope>
    <source>
        <strain evidence="3">MTZ26</strain>
    </source>
</reference>
<evidence type="ECO:0000256" key="1">
    <source>
        <dbReference type="ARBA" id="ARBA00007100"/>
    </source>
</evidence>
<dbReference type="KEGG" id="psym:J1N51_02890"/>
<comment type="similarity">
    <text evidence="1">Belongs to the UPF0162 family.</text>
</comment>
<dbReference type="AlphaFoldDB" id="A0A975DC59"/>
<keyword evidence="4" id="KW-1185">Reference proteome</keyword>
<dbReference type="Pfam" id="PF13369">
    <property type="entry name" value="Transglut_core2"/>
    <property type="match status" value="1"/>
</dbReference>
<dbReference type="Proteomes" id="UP000682739">
    <property type="component" value="Chromosome"/>
</dbReference>
<protein>
    <submittedName>
        <fullName evidence="3">Tetratricopeptide repeat protein</fullName>
    </submittedName>
</protein>